<evidence type="ECO:0000313" key="3">
    <source>
        <dbReference type="Proteomes" id="UP000790833"/>
    </source>
</evidence>
<dbReference type="Pfam" id="PF05508">
    <property type="entry name" value="Ran-binding"/>
    <property type="match status" value="1"/>
</dbReference>
<dbReference type="GO" id="GO:0005634">
    <property type="term" value="C:nucleus"/>
    <property type="evidence" value="ECO:0007669"/>
    <property type="project" value="TreeGrafter"/>
</dbReference>
<organism evidence="2 3">
    <name type="scientific">Scheffersomyces spartinae</name>
    <dbReference type="NCBI Taxonomy" id="45513"/>
    <lineage>
        <taxon>Eukaryota</taxon>
        <taxon>Fungi</taxon>
        <taxon>Dikarya</taxon>
        <taxon>Ascomycota</taxon>
        <taxon>Saccharomycotina</taxon>
        <taxon>Pichiomycetes</taxon>
        <taxon>Debaryomycetaceae</taxon>
        <taxon>Scheffersomyces</taxon>
    </lineage>
</organism>
<dbReference type="AlphaFoldDB" id="A0A9P7VB38"/>
<accession>A0A9P7VB38</accession>
<name>A0A9P7VB38_9ASCO</name>
<evidence type="ECO:0000256" key="1">
    <source>
        <dbReference type="SAM" id="MobiDB-lite"/>
    </source>
</evidence>
<dbReference type="EMBL" id="JAHMUF010000006">
    <property type="protein sequence ID" value="KAG7194801.1"/>
    <property type="molecule type" value="Genomic_DNA"/>
</dbReference>
<dbReference type="GeneID" id="66117856"/>
<dbReference type="GO" id="GO:0005737">
    <property type="term" value="C:cytoplasm"/>
    <property type="evidence" value="ECO:0007669"/>
    <property type="project" value="TreeGrafter"/>
</dbReference>
<dbReference type="PANTHER" id="PTHR31010">
    <property type="entry name" value="RAN-SPECIFIC GTPASE-ACTIVATING PROTEIN 30-RELATED"/>
    <property type="match status" value="1"/>
</dbReference>
<dbReference type="RefSeq" id="XP_043050348.1">
    <property type="nucleotide sequence ID" value="XM_043195151.1"/>
</dbReference>
<dbReference type="InterPro" id="IPR008812">
    <property type="entry name" value="Ran_GTP-bd-rel"/>
</dbReference>
<reference evidence="2" key="1">
    <citation type="submission" date="2021-03" db="EMBL/GenBank/DDBJ databases">
        <authorList>
            <person name="Palmer J.M."/>
        </authorList>
    </citation>
    <scope>NUCLEOTIDE SEQUENCE</scope>
    <source>
        <strain evidence="2">ARV_011</strain>
    </source>
</reference>
<feature type="compositionally biased region" description="Acidic residues" evidence="1">
    <location>
        <begin position="289"/>
        <end position="303"/>
    </location>
</feature>
<evidence type="ECO:0000313" key="2">
    <source>
        <dbReference type="EMBL" id="KAG7194801.1"/>
    </source>
</evidence>
<evidence type="ECO:0008006" key="4">
    <source>
        <dbReference type="Google" id="ProtNLM"/>
    </source>
</evidence>
<gene>
    <name evidence="2" type="ORF">KQ657_004482</name>
</gene>
<comment type="caution">
    <text evidence="2">The sequence shown here is derived from an EMBL/GenBank/DDBJ whole genome shotgun (WGS) entry which is preliminary data.</text>
</comment>
<dbReference type="OrthoDB" id="512915at2759"/>
<sequence>MDAIISKASNQAVTFAIRSGISLASGYAVKTVSKYLETQRKVAIDAAASKRLQKLQTLLESRVRVLTETFSLVRLLATVGRAETWDAVVALVDQLETELATFTISVDETPEIVERKIQSLTAEINGLLPVLTLALTTANVTHMYYYTPEKVSLTSLLRLYDRMKQNETSFDLKLYSIFYNPGRITDGGDPTLAISWKETFARCKVKIIEESPFRYSLSVEELFDDERYHDDDEKPLKMRYNVDVINKMFFTRLGNLLRLDNGDYPVLILKLVDDGKEEWLAFGSYEETKSDDEESDSDEEEDDGTKNNNVKGKERDFSKTYANSELNLLDTIIRLYKYEQAERKHVLNATDSKLAIYLNKDQSQQIDYNTHLSSSNAILNSNISRLDTLKLE</sequence>
<feature type="region of interest" description="Disordered" evidence="1">
    <location>
        <begin position="286"/>
        <end position="312"/>
    </location>
</feature>
<dbReference type="PANTHER" id="PTHR31010:SF2">
    <property type="entry name" value="RAN-SPECIFIC GTPASE-ACTIVATING PROTEIN 30"/>
    <property type="match status" value="1"/>
</dbReference>
<proteinExistence type="predicted"/>
<protein>
    <recommendedName>
        <fullName evidence="4">Ran-specific GTPase-activating protein 30</fullName>
    </recommendedName>
</protein>
<dbReference type="Proteomes" id="UP000790833">
    <property type="component" value="Unassembled WGS sequence"/>
</dbReference>
<keyword evidence="3" id="KW-1185">Reference proteome</keyword>
<dbReference type="GO" id="GO:0030695">
    <property type="term" value="F:GTPase regulator activity"/>
    <property type="evidence" value="ECO:0007669"/>
    <property type="project" value="TreeGrafter"/>
</dbReference>